<sequence length="72" mass="8303">MLKEIFIRVRITQTSNDFYKELINLKDLNAVNISLAQALQDILLYGFGECYEFFIICLQLFASFVSLCSPCL</sequence>
<evidence type="ECO:0000313" key="2">
    <source>
        <dbReference type="Proteomes" id="UP000595140"/>
    </source>
</evidence>
<organism evidence="1 2">
    <name type="scientific">Cuscuta campestris</name>
    <dbReference type="NCBI Taxonomy" id="132261"/>
    <lineage>
        <taxon>Eukaryota</taxon>
        <taxon>Viridiplantae</taxon>
        <taxon>Streptophyta</taxon>
        <taxon>Embryophyta</taxon>
        <taxon>Tracheophyta</taxon>
        <taxon>Spermatophyta</taxon>
        <taxon>Magnoliopsida</taxon>
        <taxon>eudicotyledons</taxon>
        <taxon>Gunneridae</taxon>
        <taxon>Pentapetalae</taxon>
        <taxon>asterids</taxon>
        <taxon>lamiids</taxon>
        <taxon>Solanales</taxon>
        <taxon>Convolvulaceae</taxon>
        <taxon>Cuscuteae</taxon>
        <taxon>Cuscuta</taxon>
        <taxon>Cuscuta subgen. Grammica</taxon>
        <taxon>Cuscuta sect. Cleistogrammica</taxon>
    </lineage>
</organism>
<dbReference type="EMBL" id="OOIL02005040">
    <property type="protein sequence ID" value="VFQ93761.1"/>
    <property type="molecule type" value="Genomic_DNA"/>
</dbReference>
<keyword evidence="2" id="KW-1185">Reference proteome</keyword>
<dbReference type="Proteomes" id="UP000595140">
    <property type="component" value="Unassembled WGS sequence"/>
</dbReference>
<evidence type="ECO:0000313" key="1">
    <source>
        <dbReference type="EMBL" id="VFQ93761.1"/>
    </source>
</evidence>
<protein>
    <submittedName>
        <fullName evidence="1">Uncharacterized protein</fullName>
    </submittedName>
</protein>
<proteinExistence type="predicted"/>
<reference evidence="1 2" key="1">
    <citation type="submission" date="2018-04" db="EMBL/GenBank/DDBJ databases">
        <authorList>
            <person name="Vogel A."/>
        </authorList>
    </citation>
    <scope>NUCLEOTIDE SEQUENCE [LARGE SCALE GENOMIC DNA]</scope>
</reference>
<dbReference type="AlphaFoldDB" id="A0A484MXN6"/>
<gene>
    <name evidence="1" type="ORF">CCAM_LOCUS35537</name>
</gene>
<name>A0A484MXN6_9ASTE</name>
<accession>A0A484MXN6</accession>